<keyword evidence="4" id="KW-1185">Reference proteome</keyword>
<dbReference type="InterPro" id="IPR012341">
    <property type="entry name" value="6hp_glycosidase-like_sf"/>
</dbReference>
<dbReference type="PANTHER" id="PTHR11051:SF8">
    <property type="entry name" value="PROTEIN-GLUCOSYLGALACTOSYLHYDROXYLYSINE GLUCOSIDASE"/>
    <property type="match status" value="1"/>
</dbReference>
<protein>
    <submittedName>
        <fullName evidence="3">Trehalose/maltose hydrolase-like predicted phosphorylase</fullName>
    </submittedName>
</protein>
<dbReference type="Gene3D" id="2.70.98.40">
    <property type="entry name" value="Glycoside hydrolase, family 65, N-terminal domain"/>
    <property type="match status" value="1"/>
</dbReference>
<comment type="caution">
    <text evidence="3">The sequence shown here is derived from an EMBL/GenBank/DDBJ whole genome shotgun (WGS) entry which is preliminary data.</text>
</comment>
<dbReference type="SUPFAM" id="SSF48208">
    <property type="entry name" value="Six-hairpin glycosidases"/>
    <property type="match status" value="1"/>
</dbReference>
<dbReference type="PANTHER" id="PTHR11051">
    <property type="entry name" value="GLYCOSYL HYDROLASE-RELATED"/>
    <property type="match status" value="1"/>
</dbReference>
<dbReference type="GO" id="GO:0005975">
    <property type="term" value="P:carbohydrate metabolic process"/>
    <property type="evidence" value="ECO:0007669"/>
    <property type="project" value="InterPro"/>
</dbReference>
<evidence type="ECO:0000313" key="4">
    <source>
        <dbReference type="Proteomes" id="UP000292564"/>
    </source>
</evidence>
<dbReference type="InterPro" id="IPR008928">
    <property type="entry name" value="6-hairpin_glycosidase_sf"/>
</dbReference>
<feature type="region of interest" description="Disordered" evidence="1">
    <location>
        <begin position="372"/>
        <end position="392"/>
    </location>
</feature>
<dbReference type="GO" id="GO:0004553">
    <property type="term" value="F:hydrolase activity, hydrolyzing O-glycosyl compounds"/>
    <property type="evidence" value="ECO:0007669"/>
    <property type="project" value="TreeGrafter"/>
</dbReference>
<evidence type="ECO:0000259" key="2">
    <source>
        <dbReference type="Pfam" id="PF03632"/>
    </source>
</evidence>
<dbReference type="Pfam" id="PF03632">
    <property type="entry name" value="Glyco_hydro_65m"/>
    <property type="match status" value="1"/>
</dbReference>
<accession>A0A4Q7ZLR0</accession>
<evidence type="ECO:0000256" key="1">
    <source>
        <dbReference type="SAM" id="MobiDB-lite"/>
    </source>
</evidence>
<evidence type="ECO:0000313" key="3">
    <source>
        <dbReference type="EMBL" id="RZU51900.1"/>
    </source>
</evidence>
<name>A0A4Q7ZLR0_9ACTN</name>
<sequence>MSEPINPDPVREWRFDHVPVYVSNGLIGLRFEAAPLRGVATVNGFVGPDPREEVESMLPVPYPLAGDVVVDGTPISSAPAGALLREQRYDFTRGEVRTALTFATGGVRANVDILTVCNKVFPTIAMQEVTVRVDAGCELELTAGVDASGPLGIPFLAELGSGGRYGSADGVLGWRGPGEMSSCAIAWATELAGAEGCTPEFRHTVTGNTATAYRVTAQPGRAYRLRQLSSVVTDAFHWEPHLHAVRMLDDARQRGFDALLAEHSERWAQLWRGRIELTGAPSRWQALTDAAFFYLHTSVHRASPSHTSPFGMAYWPDYHYYRGHVMWDIETFAVPALLLSQPDAARGLLGYRRSRLGGARSNAEAQGYAGAQFPWESGPRTGQEATPMGGEAPGTEHHVSADVALAFAQYVHATGDDEFARGAAWPVLAEVARWVASRVRRTGRGYEIQRVQGVAETGAPVDNNAFVNMSAAMALREAAALAAALGFRANDVWTRIADGLVLPRNSDGAIVNHDDYRPDERMGDTPEAAAGLFPAGYPVDPETERRTLSAAVGNVDGYLGSPMLSALAGVYAARLGERDRALELYERGFAEFVQQPHSVVTEYSPSVYPDKPRAGPFIANIGGFLTGCLYGLTGMTLREGDPAGWCGRPVTMPQGWDGVHVKRLWVRGRPATLTAVHGEDRARLDLA</sequence>
<dbReference type="Proteomes" id="UP000292564">
    <property type="component" value="Unassembled WGS sequence"/>
</dbReference>
<organism evidence="3 4">
    <name type="scientific">Krasilnikovia cinnamomea</name>
    <dbReference type="NCBI Taxonomy" id="349313"/>
    <lineage>
        <taxon>Bacteria</taxon>
        <taxon>Bacillati</taxon>
        <taxon>Actinomycetota</taxon>
        <taxon>Actinomycetes</taxon>
        <taxon>Micromonosporales</taxon>
        <taxon>Micromonosporaceae</taxon>
        <taxon>Krasilnikovia</taxon>
    </lineage>
</organism>
<dbReference type="AlphaFoldDB" id="A0A4Q7ZLR0"/>
<feature type="domain" description="Glycoside hydrolase family 65 central catalytic" evidence="2">
    <location>
        <begin position="321"/>
        <end position="517"/>
    </location>
</feature>
<gene>
    <name evidence="3" type="ORF">EV385_3736</name>
</gene>
<proteinExistence type="predicted"/>
<dbReference type="OrthoDB" id="9816160at2"/>
<reference evidence="3 4" key="1">
    <citation type="submission" date="2019-02" db="EMBL/GenBank/DDBJ databases">
        <title>Sequencing the genomes of 1000 actinobacteria strains.</title>
        <authorList>
            <person name="Klenk H.-P."/>
        </authorList>
    </citation>
    <scope>NUCLEOTIDE SEQUENCE [LARGE SCALE GENOMIC DNA]</scope>
    <source>
        <strain evidence="3 4">DSM 45162</strain>
    </source>
</reference>
<dbReference type="InterPro" id="IPR005195">
    <property type="entry name" value="Glyco_hydro_65_M"/>
</dbReference>
<dbReference type="EMBL" id="SHKY01000001">
    <property type="protein sequence ID" value="RZU51900.1"/>
    <property type="molecule type" value="Genomic_DNA"/>
</dbReference>
<keyword evidence="3" id="KW-0378">Hydrolase</keyword>
<dbReference type="RefSeq" id="WP_130510599.1">
    <property type="nucleotide sequence ID" value="NZ_SHKY01000001.1"/>
</dbReference>
<dbReference type="Gene3D" id="1.50.10.10">
    <property type="match status" value="1"/>
</dbReference>
<dbReference type="InterPro" id="IPR037018">
    <property type="entry name" value="GH65_N"/>
</dbReference>